<proteinExistence type="predicted"/>
<dbReference type="Proteomes" id="UP000015104">
    <property type="component" value="Unassembled WGS sequence"/>
</dbReference>
<dbReference type="EnsemblMetazoa" id="tetur15g00760.1">
    <property type="protein sequence ID" value="tetur15g00760.1"/>
    <property type="gene ID" value="tetur15g00760"/>
</dbReference>
<reference evidence="1" key="2">
    <citation type="submission" date="2015-06" db="UniProtKB">
        <authorList>
            <consortium name="EnsemblMetazoa"/>
        </authorList>
    </citation>
    <scope>IDENTIFICATION</scope>
</reference>
<organism evidence="1 2">
    <name type="scientific">Tetranychus urticae</name>
    <name type="common">Two-spotted spider mite</name>
    <dbReference type="NCBI Taxonomy" id="32264"/>
    <lineage>
        <taxon>Eukaryota</taxon>
        <taxon>Metazoa</taxon>
        <taxon>Ecdysozoa</taxon>
        <taxon>Arthropoda</taxon>
        <taxon>Chelicerata</taxon>
        <taxon>Arachnida</taxon>
        <taxon>Acari</taxon>
        <taxon>Acariformes</taxon>
        <taxon>Trombidiformes</taxon>
        <taxon>Prostigmata</taxon>
        <taxon>Eleutherengona</taxon>
        <taxon>Raphignathae</taxon>
        <taxon>Tetranychoidea</taxon>
        <taxon>Tetranychidae</taxon>
        <taxon>Tetranychus</taxon>
    </lineage>
</organism>
<evidence type="ECO:0000313" key="2">
    <source>
        <dbReference type="Proteomes" id="UP000015104"/>
    </source>
</evidence>
<accession>T1KM88</accession>
<dbReference type="EMBL" id="CAEY01000239">
    <property type="status" value="NOT_ANNOTATED_CDS"/>
    <property type="molecule type" value="Genomic_DNA"/>
</dbReference>
<reference evidence="2" key="1">
    <citation type="submission" date="2011-08" db="EMBL/GenBank/DDBJ databases">
        <authorList>
            <person name="Rombauts S."/>
        </authorList>
    </citation>
    <scope>NUCLEOTIDE SEQUENCE</scope>
    <source>
        <strain evidence="2">London</strain>
    </source>
</reference>
<evidence type="ECO:0000313" key="1">
    <source>
        <dbReference type="EnsemblMetazoa" id="tetur15g00760.1"/>
    </source>
</evidence>
<keyword evidence="2" id="KW-1185">Reference proteome</keyword>
<dbReference type="AlphaFoldDB" id="T1KM88"/>
<protein>
    <submittedName>
        <fullName evidence="1">Uncharacterized protein</fullName>
    </submittedName>
</protein>
<name>T1KM88_TETUR</name>
<sequence length="84" mass="8926">MLTSFSLTVSNLNQTQAAPNFIPVGIGLGGKTQSGIVRFVGIYCKTQFIHLLPTVNDVDIVACLSQQLKMATNDHSSAYAIGKA</sequence>
<dbReference type="HOGENOM" id="CLU_2530379_0_0_1"/>